<dbReference type="SUPFAM" id="SSF52833">
    <property type="entry name" value="Thioredoxin-like"/>
    <property type="match status" value="1"/>
</dbReference>
<dbReference type="Proteomes" id="UP001282284">
    <property type="component" value="Unassembled WGS sequence"/>
</dbReference>
<protein>
    <submittedName>
        <fullName evidence="2">DsbA family oxidoreductase</fullName>
    </submittedName>
</protein>
<sequence>MKIEIWSDYVCPFCYIGKRRLEEALASTNLAGQVEVEFKAYQLDPTTPATSEAPMLDGLAKKYGVSLDEAKNMMANVAEQAKTVGLQYDVDGMKVANTFNAHRLAKLAATEGKADAVSERLMQGSFLKGEALGKEETLLNIAEEAGMSKEHVSAMLQSDEFAANVQQDIEEARQIGVQGVPFFVINRKYAISGAQPAQAFAEALEKVAKEEGIQPKLQVLGSEGKGVCTDDQCEI</sequence>
<evidence type="ECO:0000313" key="2">
    <source>
        <dbReference type="EMBL" id="MDW0114223.1"/>
    </source>
</evidence>
<dbReference type="CDD" id="cd03024">
    <property type="entry name" value="DsbA_FrnE"/>
    <property type="match status" value="1"/>
</dbReference>
<reference evidence="2 3" key="1">
    <citation type="submission" date="2023-06" db="EMBL/GenBank/DDBJ databases">
        <title>Sporosarcina sp. nov., isolated from Korean traditional fermented seafood 'Jeotgal'.</title>
        <authorList>
            <person name="Yang A.I."/>
            <person name="Shin N.-R."/>
        </authorList>
    </citation>
    <scope>NUCLEOTIDE SEQUENCE [LARGE SCALE GENOMIC DNA]</scope>
    <source>
        <strain evidence="2 3">KCTC13119</strain>
    </source>
</reference>
<comment type="caution">
    <text evidence="2">The sequence shown here is derived from an EMBL/GenBank/DDBJ whole genome shotgun (WGS) entry which is preliminary data.</text>
</comment>
<organism evidence="2 3">
    <name type="scientific">Sporosarcina saromensis</name>
    <dbReference type="NCBI Taxonomy" id="359365"/>
    <lineage>
        <taxon>Bacteria</taxon>
        <taxon>Bacillati</taxon>
        <taxon>Bacillota</taxon>
        <taxon>Bacilli</taxon>
        <taxon>Bacillales</taxon>
        <taxon>Caryophanaceae</taxon>
        <taxon>Sporosarcina</taxon>
    </lineage>
</organism>
<keyword evidence="3" id="KW-1185">Reference proteome</keyword>
<dbReference type="PANTHER" id="PTHR13887:SF41">
    <property type="entry name" value="THIOREDOXIN SUPERFAMILY PROTEIN"/>
    <property type="match status" value="1"/>
</dbReference>
<dbReference type="InterPro" id="IPR001853">
    <property type="entry name" value="DSBA-like_thioredoxin_dom"/>
</dbReference>
<dbReference type="EMBL" id="JAUBDI010000014">
    <property type="protein sequence ID" value="MDW0114223.1"/>
    <property type="molecule type" value="Genomic_DNA"/>
</dbReference>
<dbReference type="Pfam" id="PF01323">
    <property type="entry name" value="DSBA"/>
    <property type="match status" value="1"/>
</dbReference>
<evidence type="ECO:0000259" key="1">
    <source>
        <dbReference type="Pfam" id="PF01323"/>
    </source>
</evidence>
<proteinExistence type="predicted"/>
<accession>A0ABU4GB48</accession>
<feature type="domain" description="DSBA-like thioredoxin" evidence="1">
    <location>
        <begin position="3"/>
        <end position="204"/>
    </location>
</feature>
<dbReference type="PANTHER" id="PTHR13887">
    <property type="entry name" value="GLUTATHIONE S-TRANSFERASE KAPPA"/>
    <property type="match status" value="1"/>
</dbReference>
<gene>
    <name evidence="2" type="ORF">QT711_13585</name>
</gene>
<dbReference type="InterPro" id="IPR036249">
    <property type="entry name" value="Thioredoxin-like_sf"/>
</dbReference>
<evidence type="ECO:0000313" key="3">
    <source>
        <dbReference type="Proteomes" id="UP001282284"/>
    </source>
</evidence>
<name>A0ABU4GB48_9BACL</name>
<dbReference type="Gene3D" id="3.40.30.10">
    <property type="entry name" value="Glutaredoxin"/>
    <property type="match status" value="1"/>
</dbReference>
<dbReference type="RefSeq" id="WP_317945104.1">
    <property type="nucleotide sequence ID" value="NZ_JAUBDI010000014.1"/>
</dbReference>